<evidence type="ECO:0000313" key="2">
    <source>
        <dbReference type="Proteomes" id="UP000230824"/>
    </source>
</evidence>
<keyword evidence="2" id="KW-1185">Reference proteome</keyword>
<dbReference type="Proteomes" id="UP000230824">
    <property type="component" value="Segment"/>
</dbReference>
<accession>A0A291LA54</accession>
<dbReference type="EMBL" id="MF805809">
    <property type="protein sequence ID" value="ATI15791.1"/>
    <property type="molecule type" value="Genomic_DNA"/>
</dbReference>
<dbReference type="GeneID" id="62611761"/>
<sequence>MTEKFIVTMELTFDEEDFDLHVSTKADNIHTTQSVAIAMFFKQAIAKQAEVCAGLAVEYAEVVKVLESARNNDWEE</sequence>
<proteinExistence type="predicted"/>
<protein>
    <submittedName>
        <fullName evidence="1">Uncharacterized protein</fullName>
    </submittedName>
</protein>
<dbReference type="KEGG" id="vg:62611761"/>
<reference evidence="1 2" key="1">
    <citation type="submission" date="2017-09" db="EMBL/GenBank/DDBJ databases">
        <title>Phage vB_EcoM_PHB05 against multidrug-resistant shiga toxin-producing Escherichia.</title>
        <authorList>
            <person name="Chen Y."/>
            <person name="Song J."/>
            <person name="Wu B."/>
        </authorList>
    </citation>
    <scope>NUCLEOTIDE SEQUENCE [LARGE SCALE GENOMIC DNA]</scope>
    <source>
        <strain evidence="1">Wastewater</strain>
    </source>
</reference>
<organism evidence="1 2">
    <name type="scientific">Escherichia phage vB_EcoM_PHB05</name>
    <dbReference type="NCBI Taxonomy" id="2041347"/>
    <lineage>
        <taxon>Viruses</taxon>
        <taxon>Duplodnaviria</taxon>
        <taxon>Heunggongvirae</taxon>
        <taxon>Uroviricota</taxon>
        <taxon>Caudoviricetes</taxon>
        <taxon>Stephanstirmvirinae</taxon>
        <taxon>Justusliebigvirus</taxon>
        <taxon>Justusliebigvirus PHB05</taxon>
    </lineage>
</organism>
<evidence type="ECO:0000313" key="1">
    <source>
        <dbReference type="EMBL" id="ATI15791.1"/>
    </source>
</evidence>
<dbReference type="RefSeq" id="YP_009984417.1">
    <property type="nucleotide sequence ID" value="NC_052652.1"/>
</dbReference>
<name>A0A291LA54_9CAUD</name>